<keyword evidence="13" id="KW-1185">Reference proteome</keyword>
<keyword evidence="4" id="KW-0378">Hydrolase</keyword>
<evidence type="ECO:0000313" key="12">
    <source>
        <dbReference type="EMBL" id="DAZ93065.1"/>
    </source>
</evidence>
<proteinExistence type="inferred from homology"/>
<dbReference type="Pfam" id="PF03639">
    <property type="entry name" value="Glyco_hydro_81"/>
    <property type="match status" value="1"/>
</dbReference>
<reference evidence="12" key="2">
    <citation type="journal article" date="2023" name="Microbiol Resour">
        <title>Decontamination and Annotation of the Draft Genome Sequence of the Oomycete Lagenidium giganteum ARSEF 373.</title>
        <authorList>
            <person name="Morgan W.R."/>
            <person name="Tartar A."/>
        </authorList>
    </citation>
    <scope>NUCLEOTIDE SEQUENCE</scope>
    <source>
        <strain evidence="12">ARSEF 373</strain>
    </source>
</reference>
<keyword evidence="9" id="KW-1133">Transmembrane helix</keyword>
<evidence type="ECO:0000256" key="2">
    <source>
        <dbReference type="ARBA" id="ARBA00010730"/>
    </source>
</evidence>
<organism evidence="12 13">
    <name type="scientific">Lagenidium giganteum</name>
    <dbReference type="NCBI Taxonomy" id="4803"/>
    <lineage>
        <taxon>Eukaryota</taxon>
        <taxon>Sar</taxon>
        <taxon>Stramenopiles</taxon>
        <taxon>Oomycota</taxon>
        <taxon>Peronosporomycetes</taxon>
        <taxon>Pythiales</taxon>
        <taxon>Pythiaceae</taxon>
    </lineage>
</organism>
<dbReference type="EC" id="3.2.1.39" evidence="3"/>
<comment type="caution">
    <text evidence="12">The sequence shown here is derived from an EMBL/GenBank/DDBJ whole genome shotgun (WGS) entry which is preliminary data.</text>
</comment>
<comment type="catalytic activity">
    <reaction evidence="1">
        <text>Hydrolysis of (1-&gt;3)-beta-D-glucosidic linkages in (1-&gt;3)-beta-D-glucans.</text>
        <dbReference type="EC" id="3.2.1.39"/>
    </reaction>
</comment>
<comment type="similarity">
    <text evidence="2">Belongs to the glycosyl hydrolase 81 family.</text>
</comment>
<dbReference type="GO" id="GO:0042973">
    <property type="term" value="F:glucan endo-1,3-beta-D-glucosidase activity"/>
    <property type="evidence" value="ECO:0007669"/>
    <property type="project" value="UniProtKB-EC"/>
</dbReference>
<accession>A0AAV2YC81</accession>
<dbReference type="Gene3D" id="1.10.287.1170">
    <property type="entry name" value="glycoside hydrolase family 81 endo-[beta] glucanase"/>
    <property type="match status" value="1"/>
</dbReference>
<dbReference type="GO" id="GO:0052861">
    <property type="term" value="F:endo-1,3(4)-beta-glucanase activity"/>
    <property type="evidence" value="ECO:0007669"/>
    <property type="project" value="InterPro"/>
</dbReference>
<feature type="domain" description="Glycosyl hydrolase family 81 N-terminal" evidence="10">
    <location>
        <begin position="97"/>
        <end position="384"/>
    </location>
</feature>
<dbReference type="PANTHER" id="PTHR31983">
    <property type="entry name" value="ENDO-1,3(4)-BETA-GLUCANASE 1"/>
    <property type="match status" value="1"/>
</dbReference>
<protein>
    <recommendedName>
        <fullName evidence="3">glucan endo-1,3-beta-D-glucosidase</fullName>
        <ecNumber evidence="3">3.2.1.39</ecNumber>
    </recommendedName>
</protein>
<dbReference type="PANTHER" id="PTHR31983:SF0">
    <property type="entry name" value="GLUCAN ENDO-1,3-BETA-D-GLUCOSIDASE 2"/>
    <property type="match status" value="1"/>
</dbReference>
<dbReference type="InterPro" id="IPR005200">
    <property type="entry name" value="Endo-beta-glucanase"/>
</dbReference>
<reference evidence="12" key="1">
    <citation type="submission" date="2022-11" db="EMBL/GenBank/DDBJ databases">
        <authorList>
            <person name="Morgan W.R."/>
            <person name="Tartar A."/>
        </authorList>
    </citation>
    <scope>NUCLEOTIDE SEQUENCE</scope>
    <source>
        <strain evidence="12">ARSEF 373</strain>
    </source>
</reference>
<evidence type="ECO:0000256" key="9">
    <source>
        <dbReference type="SAM" id="Phobius"/>
    </source>
</evidence>
<dbReference type="Gene3D" id="1.20.5.420">
    <property type="entry name" value="Immunoglobulin FC, subunit C"/>
    <property type="match status" value="1"/>
</dbReference>
<dbReference type="Proteomes" id="UP001146120">
    <property type="component" value="Unassembled WGS sequence"/>
</dbReference>
<evidence type="ECO:0000256" key="8">
    <source>
        <dbReference type="ARBA" id="ARBA00023326"/>
    </source>
</evidence>
<evidence type="ECO:0000313" key="13">
    <source>
        <dbReference type="Proteomes" id="UP001146120"/>
    </source>
</evidence>
<feature type="transmembrane region" description="Helical" evidence="9">
    <location>
        <begin position="25"/>
        <end position="45"/>
    </location>
</feature>
<keyword evidence="5" id="KW-0119">Carbohydrate metabolism</keyword>
<dbReference type="PROSITE" id="PS52008">
    <property type="entry name" value="GH81"/>
    <property type="match status" value="1"/>
</dbReference>
<keyword evidence="9" id="KW-0812">Transmembrane</keyword>
<dbReference type="InterPro" id="IPR040451">
    <property type="entry name" value="GH81_N"/>
</dbReference>
<gene>
    <name evidence="12" type="ORF">N0F65_008859</name>
</gene>
<evidence type="ECO:0000256" key="5">
    <source>
        <dbReference type="ARBA" id="ARBA00023277"/>
    </source>
</evidence>
<dbReference type="Gene3D" id="2.70.98.30">
    <property type="entry name" value="Golgi alpha-mannosidase II, domain 4"/>
    <property type="match status" value="1"/>
</dbReference>
<dbReference type="InterPro" id="IPR040720">
    <property type="entry name" value="GH81_C"/>
</dbReference>
<dbReference type="Pfam" id="PF17652">
    <property type="entry name" value="Glyco_hydro81C"/>
    <property type="match status" value="1"/>
</dbReference>
<keyword evidence="6" id="KW-0326">Glycosidase</keyword>
<keyword evidence="7" id="KW-0961">Cell wall biogenesis/degradation</keyword>
<dbReference type="EMBL" id="DAKRPA010000348">
    <property type="protein sequence ID" value="DAZ93065.1"/>
    <property type="molecule type" value="Genomic_DNA"/>
</dbReference>
<dbReference type="AlphaFoldDB" id="A0AAV2YC81"/>
<evidence type="ECO:0000256" key="6">
    <source>
        <dbReference type="ARBA" id="ARBA00023295"/>
    </source>
</evidence>
<feature type="domain" description="Glycosyl hydrolase family 81 C-terminal" evidence="11">
    <location>
        <begin position="414"/>
        <end position="763"/>
    </location>
</feature>
<evidence type="ECO:0000259" key="11">
    <source>
        <dbReference type="Pfam" id="PF17652"/>
    </source>
</evidence>
<evidence type="ECO:0000259" key="10">
    <source>
        <dbReference type="Pfam" id="PF03639"/>
    </source>
</evidence>
<dbReference type="GO" id="GO:0071555">
    <property type="term" value="P:cell wall organization"/>
    <property type="evidence" value="ECO:0007669"/>
    <property type="project" value="UniProtKB-KW"/>
</dbReference>
<evidence type="ECO:0000256" key="1">
    <source>
        <dbReference type="ARBA" id="ARBA00000382"/>
    </source>
</evidence>
<evidence type="ECO:0000256" key="7">
    <source>
        <dbReference type="ARBA" id="ARBA00023316"/>
    </source>
</evidence>
<name>A0AAV2YC81_9STRA</name>
<evidence type="ECO:0000256" key="3">
    <source>
        <dbReference type="ARBA" id="ARBA00012780"/>
    </source>
</evidence>
<keyword evidence="8" id="KW-0624">Polysaccharide degradation</keyword>
<evidence type="ECO:0000256" key="4">
    <source>
        <dbReference type="ARBA" id="ARBA00022801"/>
    </source>
</evidence>
<sequence>MNKAHTQADRALGGLSRGGARVARWLLLSSLGRAVFLAIIVAFAYKSGIHQSARVAHKAPLQFNDAIFQALSTDLPPPGFLSRSDKHRKLLAPRFVSTGKPIPTNKWWANLIAFSKDKQVQSVWTNPYSVRPSIAFAPYGLHLNYPSSSRVYGGRSGNKQAINYYFHGLHHKFTFSAREFTEPPSLRVFDWDDVGVKIRMHVGDESRNIQSSLVSGMAYVSAQYTDLTLLLVSINAITHINGKEAVHGMEVRGDRFVVELYSGQKWVLYLSSEITLQLESVTELQALGTFTGIARIAYVVNDESLVAYDQYRQCVVNGGDVHADDDEDTYTFEWKTSGDCGSGLLQFAQTHHMETLGEDSAIALEGVETYSTTRGKLQALVTSTQPPVWRLYDPLEMSADFYPEHRMSDEVAAKIKISEVLLDEIYANWKLTPTGSYYFNGKLAQKYASLCLMAHDDVTVPEKDRARVRRDCIDKLEDFVTPLMNNKMRYPLVYDTVYGGVISSEGLDWNNVYDADFGNTMYNDHHYHYGYWIMTAAIINLLDPTWQHLTQFNHMINLLVRDVANPSTDDPYFPKFRNFDWYRGHSYSHGITTAADGKDEESTSEDINFHFALMLYGRATNNSQVERIGRLMLKLNARAVRTYFLLTDDSKVHPPDFTPNKVTGILFDNKVDYTTWFSKAKYCIHGIQMLPVSTITPFVRTKQFVQEEWDQVLSKERIVLKDDFANAWLSILYTNYAAVNKEVAMEKLQHTNLDDGLSRAWALYMAATQPE</sequence>
<dbReference type="GO" id="GO:0000272">
    <property type="term" value="P:polysaccharide catabolic process"/>
    <property type="evidence" value="ECO:0007669"/>
    <property type="project" value="UniProtKB-KW"/>
</dbReference>
<keyword evidence="9" id="KW-0472">Membrane</keyword>